<keyword evidence="5 6" id="KW-0961">Cell wall biogenesis/degradation</keyword>
<dbReference type="PROSITE" id="PS52029">
    <property type="entry name" value="LD_TPASE"/>
    <property type="match status" value="1"/>
</dbReference>
<feature type="domain" description="L,D-TPase catalytic" evidence="7">
    <location>
        <begin position="137"/>
        <end position="264"/>
    </location>
</feature>
<dbReference type="InterPro" id="IPR005490">
    <property type="entry name" value="LD_TPept_cat_dom"/>
</dbReference>
<dbReference type="Pfam" id="PF03734">
    <property type="entry name" value="YkuD"/>
    <property type="match status" value="1"/>
</dbReference>
<dbReference type="Proteomes" id="UP000318693">
    <property type="component" value="Unassembled WGS sequence"/>
</dbReference>
<dbReference type="GO" id="GO:0071555">
    <property type="term" value="P:cell wall organization"/>
    <property type="evidence" value="ECO:0007669"/>
    <property type="project" value="UniProtKB-UniRule"/>
</dbReference>
<keyword evidence="3 6" id="KW-0133">Cell shape</keyword>
<evidence type="ECO:0000256" key="3">
    <source>
        <dbReference type="ARBA" id="ARBA00022960"/>
    </source>
</evidence>
<keyword evidence="9" id="KW-1185">Reference proteome</keyword>
<dbReference type="GO" id="GO:0009252">
    <property type="term" value="P:peptidoglycan biosynthetic process"/>
    <property type="evidence" value="ECO:0007669"/>
    <property type="project" value="UniProtKB-UniPathway"/>
</dbReference>
<proteinExistence type="predicted"/>
<sequence length="265" mass="27371">MEHAVAVERVWEGTVEVLNADARTVDSRLPVDPNPTGPITNLRIVVEEMLPVYASPSGHAAPVGVLASETLTALDPDDAAPTVLPVFEVVGQDGPGEGWAMVPVLARAGLPRGGVTGQAVGWVPLDAHGIRALEDDRFVVVDTTAGTLTIHDGDRVIHEATVGIGAPDTPTPLGRTALVASYADAAAPYTEGHPVIALARYSDTLDAFQPMGTDTGTRAAPLIAAHTWWGEKPSGAVSNGCLRASLDTLAGLLTLPAGTPVVVIR</sequence>
<reference evidence="8 9" key="1">
    <citation type="submission" date="2019-07" db="EMBL/GenBank/DDBJ databases">
        <title>Georgenia wutianyii sp. nov. and Georgenia *** sp. nov. isolated from plateau pika (Ochotona curzoniae) in the Qinghai-Tibet plateau of China.</title>
        <authorList>
            <person name="Tian Z."/>
        </authorList>
    </citation>
    <scope>NUCLEOTIDE SEQUENCE [LARGE SCALE GENOMIC DNA]</scope>
    <source>
        <strain evidence="8 9">Z446</strain>
    </source>
</reference>
<evidence type="ECO:0000256" key="1">
    <source>
        <dbReference type="ARBA" id="ARBA00004752"/>
    </source>
</evidence>
<dbReference type="UniPathway" id="UPA00219"/>
<dbReference type="Gene3D" id="2.40.440.10">
    <property type="entry name" value="L,D-transpeptidase catalytic domain-like"/>
    <property type="match status" value="1"/>
</dbReference>
<dbReference type="SUPFAM" id="SSF141523">
    <property type="entry name" value="L,D-transpeptidase catalytic domain-like"/>
    <property type="match status" value="1"/>
</dbReference>
<organism evidence="8 9">
    <name type="scientific">Georgenia yuyongxinii</name>
    <dbReference type="NCBI Taxonomy" id="2589797"/>
    <lineage>
        <taxon>Bacteria</taxon>
        <taxon>Bacillati</taxon>
        <taxon>Actinomycetota</taxon>
        <taxon>Actinomycetes</taxon>
        <taxon>Micrococcales</taxon>
        <taxon>Bogoriellaceae</taxon>
        <taxon>Georgenia</taxon>
    </lineage>
</organism>
<feature type="active site" description="Proton donor/acceptor" evidence="6">
    <location>
        <position position="226"/>
    </location>
</feature>
<dbReference type="RefSeq" id="WP_143417535.1">
    <property type="nucleotide sequence ID" value="NZ_VJXR01000010.1"/>
</dbReference>
<accession>A0A552WU67</accession>
<gene>
    <name evidence="8" type="ORF">FJ693_05545</name>
</gene>
<dbReference type="AlphaFoldDB" id="A0A552WU67"/>
<dbReference type="GO" id="GO:0008360">
    <property type="term" value="P:regulation of cell shape"/>
    <property type="evidence" value="ECO:0007669"/>
    <property type="project" value="UniProtKB-UniRule"/>
</dbReference>
<comment type="pathway">
    <text evidence="1 6">Cell wall biogenesis; peptidoglycan biosynthesis.</text>
</comment>
<evidence type="ECO:0000256" key="6">
    <source>
        <dbReference type="PROSITE-ProRule" id="PRU01373"/>
    </source>
</evidence>
<dbReference type="InterPro" id="IPR038063">
    <property type="entry name" value="Transpep_catalytic_dom"/>
</dbReference>
<keyword evidence="4 6" id="KW-0573">Peptidoglycan synthesis</keyword>
<evidence type="ECO:0000256" key="5">
    <source>
        <dbReference type="ARBA" id="ARBA00023316"/>
    </source>
</evidence>
<evidence type="ECO:0000313" key="9">
    <source>
        <dbReference type="Proteomes" id="UP000318693"/>
    </source>
</evidence>
<comment type="caution">
    <text evidence="8">The sequence shown here is derived from an EMBL/GenBank/DDBJ whole genome shotgun (WGS) entry which is preliminary data.</text>
</comment>
<name>A0A552WU67_9MICO</name>
<feature type="active site" description="Nucleophile" evidence="6">
    <location>
        <position position="241"/>
    </location>
</feature>
<dbReference type="CDD" id="cd16913">
    <property type="entry name" value="YkuD_like"/>
    <property type="match status" value="1"/>
</dbReference>
<protein>
    <submittedName>
        <fullName evidence="8">L,D-transpeptidase</fullName>
    </submittedName>
</protein>
<dbReference type="GO" id="GO:0016740">
    <property type="term" value="F:transferase activity"/>
    <property type="evidence" value="ECO:0007669"/>
    <property type="project" value="UniProtKB-KW"/>
</dbReference>
<evidence type="ECO:0000256" key="2">
    <source>
        <dbReference type="ARBA" id="ARBA00022679"/>
    </source>
</evidence>
<dbReference type="EMBL" id="VJXR01000010">
    <property type="protein sequence ID" value="TRW46391.1"/>
    <property type="molecule type" value="Genomic_DNA"/>
</dbReference>
<evidence type="ECO:0000256" key="4">
    <source>
        <dbReference type="ARBA" id="ARBA00022984"/>
    </source>
</evidence>
<evidence type="ECO:0000313" key="8">
    <source>
        <dbReference type="EMBL" id="TRW46391.1"/>
    </source>
</evidence>
<evidence type="ECO:0000259" key="7">
    <source>
        <dbReference type="PROSITE" id="PS52029"/>
    </source>
</evidence>
<keyword evidence="2" id="KW-0808">Transferase</keyword>